<name>N1PU02_DOTSN</name>
<sequence>MRAFSYLICFSSMVSARVVTISEYPKYCRSSAEVPGPSSSSSSSSSTGISSHSAGATGAVLNPSLAGGLGATAPLTSAADTVSELFWVNYAEAIREAAGIEIGDNNAFFVGTQAEKGPLAGSYVPDSYTNQGLYQIGNNLLNTSTMFYTPGDYSHGYVQALSNYLDNVDLEGNPTAAQQVALMNALDAQTAAQAQYDRQLALASKKYTDGQSYGLYLNVDFPRWLAAGNAPAFKSATAAVTQTANKVEEIQNVIYGAKSVPWAADRQRISNAFDQTLPQVGYNMPAAFGNLLSVAELLNMKQAGTTAPDPTTNFVPLYNAPGYKTFVDEAQTKVGSEYEPAQSKAFTIDTGKSASSYNFGQTSVGAHYGGSWFYGFGASGAATTTKSSLQSSSATSSVSINITYDALSVIDITPGLWNVDVSQYKLKKGAPAKLQQLVKPTQLVVASRLGYEITIADDQAESFDTYYKTVVEASGGFRIFGMSIWGGSAGHTEEETTHTASFDRATNTFKVVPRDDTGVANLVGVVGSKFTILTA</sequence>
<gene>
    <name evidence="3" type="ORF">DOTSEDRAFT_70430</name>
</gene>
<protein>
    <submittedName>
        <fullName evidence="3">Uncharacterized protein</fullName>
    </submittedName>
</protein>
<dbReference type="OrthoDB" id="3666504at2759"/>
<evidence type="ECO:0000313" key="3">
    <source>
        <dbReference type="EMBL" id="EME46423.1"/>
    </source>
</evidence>
<evidence type="ECO:0000256" key="1">
    <source>
        <dbReference type="SAM" id="MobiDB-lite"/>
    </source>
</evidence>
<dbReference type="EMBL" id="KB446537">
    <property type="protein sequence ID" value="EME46423.1"/>
    <property type="molecule type" value="Genomic_DNA"/>
</dbReference>
<feature type="chain" id="PRO_5004110169" evidence="2">
    <location>
        <begin position="17"/>
        <end position="535"/>
    </location>
</feature>
<reference evidence="4" key="1">
    <citation type="journal article" date="2012" name="PLoS Genet.">
        <title>The genomes of the fungal plant pathogens Cladosporium fulvum and Dothistroma septosporum reveal adaptation to different hosts and lifestyles but also signatures of common ancestry.</title>
        <authorList>
            <person name="de Wit P.J.G.M."/>
            <person name="van der Burgt A."/>
            <person name="Oekmen B."/>
            <person name="Stergiopoulos I."/>
            <person name="Abd-Elsalam K.A."/>
            <person name="Aerts A.L."/>
            <person name="Bahkali A.H."/>
            <person name="Beenen H.G."/>
            <person name="Chettri P."/>
            <person name="Cox M.P."/>
            <person name="Datema E."/>
            <person name="de Vries R.P."/>
            <person name="Dhillon B."/>
            <person name="Ganley A.R."/>
            <person name="Griffiths S.A."/>
            <person name="Guo Y."/>
            <person name="Hamelin R.C."/>
            <person name="Henrissat B."/>
            <person name="Kabir M.S."/>
            <person name="Jashni M.K."/>
            <person name="Kema G."/>
            <person name="Klaubauf S."/>
            <person name="Lapidus A."/>
            <person name="Levasseur A."/>
            <person name="Lindquist E."/>
            <person name="Mehrabi R."/>
            <person name="Ohm R.A."/>
            <person name="Owen T.J."/>
            <person name="Salamov A."/>
            <person name="Schwelm A."/>
            <person name="Schijlen E."/>
            <person name="Sun H."/>
            <person name="van den Burg H.A."/>
            <person name="van Ham R.C.H.J."/>
            <person name="Zhang S."/>
            <person name="Goodwin S.B."/>
            <person name="Grigoriev I.V."/>
            <person name="Collemare J."/>
            <person name="Bradshaw R.E."/>
        </authorList>
    </citation>
    <scope>NUCLEOTIDE SEQUENCE [LARGE SCALE GENOMIC DNA]</scope>
    <source>
        <strain evidence="4">NZE10 / CBS 128990</strain>
    </source>
</reference>
<dbReference type="Proteomes" id="UP000016933">
    <property type="component" value="Unassembled WGS sequence"/>
</dbReference>
<evidence type="ECO:0000313" key="4">
    <source>
        <dbReference type="Proteomes" id="UP000016933"/>
    </source>
</evidence>
<evidence type="ECO:0000256" key="2">
    <source>
        <dbReference type="SAM" id="SignalP"/>
    </source>
</evidence>
<accession>N1PU02</accession>
<dbReference type="HOGENOM" id="CLU_048597_0_0_1"/>
<dbReference type="AlphaFoldDB" id="N1PU02"/>
<feature type="region of interest" description="Disordered" evidence="1">
    <location>
        <begin position="30"/>
        <end position="50"/>
    </location>
</feature>
<dbReference type="eggNOG" id="ENOG502SDNF">
    <property type="taxonomic scope" value="Eukaryota"/>
</dbReference>
<organism evidence="3 4">
    <name type="scientific">Dothistroma septosporum (strain NZE10 / CBS 128990)</name>
    <name type="common">Red band needle blight fungus</name>
    <name type="synonym">Mycosphaerella pini</name>
    <dbReference type="NCBI Taxonomy" id="675120"/>
    <lineage>
        <taxon>Eukaryota</taxon>
        <taxon>Fungi</taxon>
        <taxon>Dikarya</taxon>
        <taxon>Ascomycota</taxon>
        <taxon>Pezizomycotina</taxon>
        <taxon>Dothideomycetes</taxon>
        <taxon>Dothideomycetidae</taxon>
        <taxon>Mycosphaerellales</taxon>
        <taxon>Mycosphaerellaceae</taxon>
        <taxon>Dothistroma</taxon>
    </lineage>
</organism>
<feature type="signal peptide" evidence="2">
    <location>
        <begin position="1"/>
        <end position="16"/>
    </location>
</feature>
<reference evidence="3 4" key="2">
    <citation type="journal article" date="2012" name="PLoS Pathog.">
        <title>Diverse lifestyles and strategies of plant pathogenesis encoded in the genomes of eighteen Dothideomycetes fungi.</title>
        <authorList>
            <person name="Ohm R.A."/>
            <person name="Feau N."/>
            <person name="Henrissat B."/>
            <person name="Schoch C.L."/>
            <person name="Horwitz B.A."/>
            <person name="Barry K.W."/>
            <person name="Condon B.J."/>
            <person name="Copeland A.C."/>
            <person name="Dhillon B."/>
            <person name="Glaser F."/>
            <person name="Hesse C.N."/>
            <person name="Kosti I."/>
            <person name="LaButti K."/>
            <person name="Lindquist E.A."/>
            <person name="Lucas S."/>
            <person name="Salamov A.A."/>
            <person name="Bradshaw R.E."/>
            <person name="Ciuffetti L."/>
            <person name="Hamelin R.C."/>
            <person name="Kema G.H.J."/>
            <person name="Lawrence C."/>
            <person name="Scott J.A."/>
            <person name="Spatafora J.W."/>
            <person name="Turgeon B.G."/>
            <person name="de Wit P.J.G.M."/>
            <person name="Zhong S."/>
            <person name="Goodwin S.B."/>
            <person name="Grigoriev I.V."/>
        </authorList>
    </citation>
    <scope>NUCLEOTIDE SEQUENCE [LARGE SCALE GENOMIC DNA]</scope>
    <source>
        <strain evidence="4">NZE10 / CBS 128990</strain>
    </source>
</reference>
<dbReference type="OMA" id="VSELFWV"/>
<keyword evidence="4" id="KW-1185">Reference proteome</keyword>
<proteinExistence type="predicted"/>
<keyword evidence="2" id="KW-0732">Signal</keyword>